<dbReference type="InterPro" id="IPR027417">
    <property type="entry name" value="P-loop_NTPase"/>
</dbReference>
<dbReference type="SUPFAM" id="SSF52540">
    <property type="entry name" value="P-loop containing nucleoside triphosphate hydrolases"/>
    <property type="match status" value="1"/>
</dbReference>
<dbReference type="PROSITE" id="PS50893">
    <property type="entry name" value="ABC_TRANSPORTER_2"/>
    <property type="match status" value="1"/>
</dbReference>
<evidence type="ECO:0000256" key="8">
    <source>
        <dbReference type="SAM" id="MobiDB-lite"/>
    </source>
</evidence>
<dbReference type="CDD" id="cd03293">
    <property type="entry name" value="ABC_NrtD_SsuB_transporters"/>
    <property type="match status" value="1"/>
</dbReference>
<evidence type="ECO:0000256" key="2">
    <source>
        <dbReference type="ARBA" id="ARBA00022448"/>
    </source>
</evidence>
<evidence type="ECO:0000256" key="6">
    <source>
        <dbReference type="ARBA" id="ARBA00022967"/>
    </source>
</evidence>
<dbReference type="SMART" id="SM00382">
    <property type="entry name" value="AAA"/>
    <property type="match status" value="1"/>
</dbReference>
<gene>
    <name evidence="10" type="ORF">APZ00_16140</name>
</gene>
<dbReference type="InterPro" id="IPR050166">
    <property type="entry name" value="ABC_transporter_ATP-bind"/>
</dbReference>
<dbReference type="InterPro" id="IPR003439">
    <property type="entry name" value="ABC_transporter-like_ATP-bd"/>
</dbReference>
<evidence type="ECO:0000256" key="4">
    <source>
        <dbReference type="ARBA" id="ARBA00022741"/>
    </source>
</evidence>
<evidence type="ECO:0000256" key="3">
    <source>
        <dbReference type="ARBA" id="ARBA00022475"/>
    </source>
</evidence>
<dbReference type="PROSITE" id="PS00211">
    <property type="entry name" value="ABC_TRANSPORTER_1"/>
    <property type="match status" value="1"/>
</dbReference>
<dbReference type="KEGG" id="pphr:APZ00_16140"/>
<feature type="compositionally biased region" description="Basic and acidic residues" evidence="8">
    <location>
        <begin position="36"/>
        <end position="55"/>
    </location>
</feature>
<dbReference type="InterPro" id="IPR003593">
    <property type="entry name" value="AAA+_ATPase"/>
</dbReference>
<dbReference type="InterPro" id="IPR017871">
    <property type="entry name" value="ABC_transporter-like_CS"/>
</dbReference>
<reference evidence="10 11" key="1">
    <citation type="submission" date="2015-10" db="EMBL/GenBank/DDBJ databases">
        <title>The world's first case of liver abscess caused by Pannonibacter phragmitetus.</title>
        <authorList>
            <person name="Ming D."/>
            <person name="Wang M."/>
            <person name="Zhou Y."/>
            <person name="Jiang T."/>
            <person name="Hu S."/>
        </authorList>
    </citation>
    <scope>NUCLEOTIDE SEQUENCE [LARGE SCALE GENOMIC DNA]</scope>
    <source>
        <strain evidence="10 11">31801</strain>
    </source>
</reference>
<keyword evidence="6" id="KW-1278">Translocase</keyword>
<dbReference type="EMBL" id="CP013068">
    <property type="protein sequence ID" value="ALV28406.1"/>
    <property type="molecule type" value="Genomic_DNA"/>
</dbReference>
<evidence type="ECO:0000313" key="11">
    <source>
        <dbReference type="Proteomes" id="UP000064921"/>
    </source>
</evidence>
<proteinExistence type="inferred from homology"/>
<sequence>MPHPDGHFPAFLDGHPAAALAAAALPEGYLHLSGHRAQDEDHTHENHADRQDENRPAGGAAIRVRGVSKRFGGLTVLDRLDLDVAPGEFLAIVGKSGCGKSTLLRLLTGLDTATGGSIAIDGKAPQKGSDDIRLMFQEPRLLPWEKVAGNVAIGLRHGIDAGNTGPSAATGAAATRTAALPRPVAEALEAVQLSDKAHVWPSTLSGGQKQRAALARALVSHPRLLAFDEPLGALDALTRLVMQELILKVKQQTGFTAILVTHDVAEAVALADRVIVLDEGRIKAEFPVPLPHPRPKAGTEAARIEAQILAAIFG</sequence>
<keyword evidence="7" id="KW-0472">Membrane</keyword>
<keyword evidence="3" id="KW-1003">Cell membrane</keyword>
<keyword evidence="4" id="KW-0547">Nucleotide-binding</keyword>
<dbReference type="STRING" id="121719.APZ00_16140"/>
<name>A0A0U3P428_9HYPH</name>
<dbReference type="GO" id="GO:0016887">
    <property type="term" value="F:ATP hydrolysis activity"/>
    <property type="evidence" value="ECO:0007669"/>
    <property type="project" value="InterPro"/>
</dbReference>
<evidence type="ECO:0000256" key="5">
    <source>
        <dbReference type="ARBA" id="ARBA00022840"/>
    </source>
</evidence>
<evidence type="ECO:0000313" key="10">
    <source>
        <dbReference type="EMBL" id="ALV28406.1"/>
    </source>
</evidence>
<comment type="similarity">
    <text evidence="1">Belongs to the ABC transporter superfamily.</text>
</comment>
<dbReference type="AlphaFoldDB" id="A0A0U3P428"/>
<dbReference type="RefSeq" id="WP_058899521.1">
    <property type="nucleotide sequence ID" value="NZ_CP013068.1"/>
</dbReference>
<dbReference type="Gene3D" id="3.40.50.300">
    <property type="entry name" value="P-loop containing nucleotide triphosphate hydrolases"/>
    <property type="match status" value="1"/>
</dbReference>
<dbReference type="GO" id="GO:0005524">
    <property type="term" value="F:ATP binding"/>
    <property type="evidence" value="ECO:0007669"/>
    <property type="project" value="UniProtKB-KW"/>
</dbReference>
<feature type="domain" description="ABC transporter" evidence="9">
    <location>
        <begin position="62"/>
        <end position="304"/>
    </location>
</feature>
<dbReference type="PANTHER" id="PTHR42788">
    <property type="entry name" value="TAURINE IMPORT ATP-BINDING PROTEIN-RELATED"/>
    <property type="match status" value="1"/>
</dbReference>
<evidence type="ECO:0000256" key="1">
    <source>
        <dbReference type="ARBA" id="ARBA00005417"/>
    </source>
</evidence>
<dbReference type="PANTHER" id="PTHR42788:SF17">
    <property type="entry name" value="ALIPHATIC SULFONATES IMPORT ATP-BINDING PROTEIN SSUB"/>
    <property type="match status" value="1"/>
</dbReference>
<protein>
    <submittedName>
        <fullName evidence="10">Aliphatic sulfonate ABC transporter ATP-binding protein</fullName>
    </submittedName>
</protein>
<keyword evidence="2" id="KW-0813">Transport</keyword>
<evidence type="ECO:0000259" key="9">
    <source>
        <dbReference type="PROSITE" id="PS50893"/>
    </source>
</evidence>
<organism evidence="10 11">
    <name type="scientific">Pannonibacter phragmitetus</name>
    <dbReference type="NCBI Taxonomy" id="121719"/>
    <lineage>
        <taxon>Bacteria</taxon>
        <taxon>Pseudomonadati</taxon>
        <taxon>Pseudomonadota</taxon>
        <taxon>Alphaproteobacteria</taxon>
        <taxon>Hyphomicrobiales</taxon>
        <taxon>Stappiaceae</taxon>
        <taxon>Pannonibacter</taxon>
    </lineage>
</organism>
<dbReference type="eggNOG" id="COG1116">
    <property type="taxonomic scope" value="Bacteria"/>
</dbReference>
<keyword evidence="5 10" id="KW-0067">ATP-binding</keyword>
<dbReference type="Pfam" id="PF00005">
    <property type="entry name" value="ABC_tran"/>
    <property type="match status" value="1"/>
</dbReference>
<keyword evidence="11" id="KW-1185">Reference proteome</keyword>
<dbReference type="Proteomes" id="UP000064921">
    <property type="component" value="Chromosome"/>
</dbReference>
<feature type="region of interest" description="Disordered" evidence="8">
    <location>
        <begin position="36"/>
        <end position="60"/>
    </location>
</feature>
<accession>A0A0U3P428</accession>
<evidence type="ECO:0000256" key="7">
    <source>
        <dbReference type="ARBA" id="ARBA00023136"/>
    </source>
</evidence>